<name>A0A931AST8_9FIRM</name>
<dbReference type="Proteomes" id="UP000621436">
    <property type="component" value="Unassembled WGS sequence"/>
</dbReference>
<dbReference type="CDD" id="cd02440">
    <property type="entry name" value="AdoMet_MTases"/>
    <property type="match status" value="1"/>
</dbReference>
<dbReference type="Pfam" id="PF08241">
    <property type="entry name" value="Methyltransf_11"/>
    <property type="match status" value="1"/>
</dbReference>
<dbReference type="SUPFAM" id="SSF53335">
    <property type="entry name" value="S-adenosyl-L-methionine-dependent methyltransferases"/>
    <property type="match status" value="1"/>
</dbReference>
<keyword evidence="2" id="KW-0808">Transferase</keyword>
<comment type="caution">
    <text evidence="2">The sequence shown here is derived from an EMBL/GenBank/DDBJ whole genome shotgun (WGS) entry which is preliminary data.</text>
</comment>
<organism evidence="2 3">
    <name type="scientific">Halonatronomonas betaini</name>
    <dbReference type="NCBI Taxonomy" id="2778430"/>
    <lineage>
        <taxon>Bacteria</taxon>
        <taxon>Bacillati</taxon>
        <taxon>Bacillota</taxon>
        <taxon>Clostridia</taxon>
        <taxon>Halanaerobiales</taxon>
        <taxon>Halarsenatibacteraceae</taxon>
        <taxon>Halonatronomonas</taxon>
    </lineage>
</organism>
<dbReference type="GO" id="GO:0008757">
    <property type="term" value="F:S-adenosylmethionine-dependent methyltransferase activity"/>
    <property type="evidence" value="ECO:0007669"/>
    <property type="project" value="InterPro"/>
</dbReference>
<accession>A0A931AST8</accession>
<evidence type="ECO:0000313" key="2">
    <source>
        <dbReference type="EMBL" id="MBF8437509.1"/>
    </source>
</evidence>
<dbReference type="AlphaFoldDB" id="A0A931AST8"/>
<dbReference type="RefSeq" id="WP_270454503.1">
    <property type="nucleotide sequence ID" value="NZ_JADPIE010000006.1"/>
</dbReference>
<dbReference type="EMBL" id="JADPIE010000006">
    <property type="protein sequence ID" value="MBF8437509.1"/>
    <property type="molecule type" value="Genomic_DNA"/>
</dbReference>
<dbReference type="InterPro" id="IPR013216">
    <property type="entry name" value="Methyltransf_11"/>
</dbReference>
<dbReference type="InterPro" id="IPR029063">
    <property type="entry name" value="SAM-dependent_MTases_sf"/>
</dbReference>
<proteinExistence type="predicted"/>
<feature type="domain" description="Methyltransferase type 11" evidence="1">
    <location>
        <begin position="40"/>
        <end position="145"/>
    </location>
</feature>
<dbReference type="PANTHER" id="PTHR43591">
    <property type="entry name" value="METHYLTRANSFERASE"/>
    <property type="match status" value="1"/>
</dbReference>
<reference evidence="2" key="1">
    <citation type="submission" date="2020-11" db="EMBL/GenBank/DDBJ databases">
        <title>Halonatronomonas betainensis gen. nov., sp. nov. a novel haloalkaliphilic representative of the family Halanaerobiacae capable of betaine degradation.</title>
        <authorList>
            <person name="Boltyanskaya Y."/>
            <person name="Kevbrin V."/>
            <person name="Detkova E."/>
            <person name="Grouzdev D.S."/>
            <person name="Koziaeva V."/>
            <person name="Zhilina T."/>
        </authorList>
    </citation>
    <scope>NUCLEOTIDE SEQUENCE</scope>
    <source>
        <strain evidence="2">Z-7014</strain>
    </source>
</reference>
<keyword evidence="2" id="KW-0489">Methyltransferase</keyword>
<protein>
    <submittedName>
        <fullName evidence="2">Methyltransferase domain-containing protein</fullName>
    </submittedName>
</protein>
<sequence>MDFFKIVAPVYDTAMKITGHNKTLAELVEHINLQPGQSLLDLGGGTGQILEELPGDMGLEVIIADPSEAMLSRARDRLVKLDNDARDSSEPGLEAELVEATGDALPLADNSFDHVTIADALHHFNNIEETFVEIKRVLKPGGQLHIMEFDPSTFFTKFIATAEGLAGEPANFYKPELLGAMLEKVGFGYNYRYITGSIYILTAE</sequence>
<keyword evidence="3" id="KW-1185">Reference proteome</keyword>
<dbReference type="GO" id="GO:0032259">
    <property type="term" value="P:methylation"/>
    <property type="evidence" value="ECO:0007669"/>
    <property type="project" value="UniProtKB-KW"/>
</dbReference>
<gene>
    <name evidence="2" type="ORF">I0Q91_10480</name>
</gene>
<evidence type="ECO:0000313" key="3">
    <source>
        <dbReference type="Proteomes" id="UP000621436"/>
    </source>
</evidence>
<dbReference type="PANTHER" id="PTHR43591:SF24">
    <property type="entry name" value="2-METHOXY-6-POLYPRENYL-1,4-BENZOQUINOL METHYLASE, MITOCHONDRIAL"/>
    <property type="match status" value="1"/>
</dbReference>
<evidence type="ECO:0000259" key="1">
    <source>
        <dbReference type="Pfam" id="PF08241"/>
    </source>
</evidence>
<dbReference type="Gene3D" id="3.40.50.150">
    <property type="entry name" value="Vaccinia Virus protein VP39"/>
    <property type="match status" value="1"/>
</dbReference>